<dbReference type="Proteomes" id="UP000694388">
    <property type="component" value="Unplaced"/>
</dbReference>
<evidence type="ECO:0000313" key="3">
    <source>
        <dbReference type="Proteomes" id="UP000694388"/>
    </source>
</evidence>
<protein>
    <submittedName>
        <fullName evidence="2">Uncharacterized protein</fullName>
    </submittedName>
</protein>
<keyword evidence="3" id="KW-1185">Reference proteome</keyword>
<feature type="region of interest" description="Disordered" evidence="1">
    <location>
        <begin position="387"/>
        <end position="470"/>
    </location>
</feature>
<proteinExistence type="predicted"/>
<dbReference type="AlphaFoldDB" id="A0A8C4QCC4"/>
<feature type="compositionally biased region" description="Basic and acidic residues" evidence="1">
    <location>
        <begin position="72"/>
        <end position="111"/>
    </location>
</feature>
<feature type="region of interest" description="Disordered" evidence="1">
    <location>
        <begin position="147"/>
        <end position="172"/>
    </location>
</feature>
<feature type="compositionally biased region" description="Acidic residues" evidence="1">
    <location>
        <begin position="59"/>
        <end position="71"/>
    </location>
</feature>
<organism evidence="2 3">
    <name type="scientific">Eptatretus burgeri</name>
    <name type="common">Inshore hagfish</name>
    <dbReference type="NCBI Taxonomy" id="7764"/>
    <lineage>
        <taxon>Eukaryota</taxon>
        <taxon>Metazoa</taxon>
        <taxon>Chordata</taxon>
        <taxon>Craniata</taxon>
        <taxon>Vertebrata</taxon>
        <taxon>Cyclostomata</taxon>
        <taxon>Myxini</taxon>
        <taxon>Myxiniformes</taxon>
        <taxon>Myxinidae</taxon>
        <taxon>Eptatretinae</taxon>
        <taxon>Eptatretus</taxon>
    </lineage>
</organism>
<name>A0A8C4QCC4_EPTBU</name>
<reference evidence="2" key="1">
    <citation type="submission" date="2025-08" db="UniProtKB">
        <authorList>
            <consortium name="Ensembl"/>
        </authorList>
    </citation>
    <scope>IDENTIFICATION</scope>
</reference>
<reference evidence="2" key="2">
    <citation type="submission" date="2025-09" db="UniProtKB">
        <authorList>
            <consortium name="Ensembl"/>
        </authorList>
    </citation>
    <scope>IDENTIFICATION</scope>
</reference>
<evidence type="ECO:0000313" key="2">
    <source>
        <dbReference type="Ensembl" id="ENSEBUP00000013255.1"/>
    </source>
</evidence>
<feature type="region of interest" description="Disordered" evidence="1">
    <location>
        <begin position="31"/>
        <end position="112"/>
    </location>
</feature>
<evidence type="ECO:0000256" key="1">
    <source>
        <dbReference type="SAM" id="MobiDB-lite"/>
    </source>
</evidence>
<dbReference type="Ensembl" id="ENSEBUT00000013831.1">
    <property type="protein sequence ID" value="ENSEBUP00000013255.1"/>
    <property type="gene ID" value="ENSEBUG00000008380.1"/>
</dbReference>
<accession>A0A8C4QCC4</accession>
<sequence>MDADGDGKRLHIRSKVQAAMEMKIEDLFIAQGPPQAKKRKSNTLDDCPSKLHARNIDYSLEETLDSNEEEDPVRAGDGEGKGRKRKEDEEGGKTKENRGEKSKDNGDKGKGGDCIGGHCELFRKKDQCYQGSKEGFRGNLRDVEWKDKTKGSEGETELLRMPTHGGNSHDNSTSYQDLIAKSLLNLGKIAETTADLGSPSPPVSPQLATRLNDSGIQLSEAETEDDIESICSVVCGGVDGDEKRSTSIRPAGKALEEPPTCLVKTEVCIEEPCCKSYFAVSEQETTREISRRMVTKNLCDSSVERQDKWCETEDGWGSRSLVPLADDEATCLSSLECLRNQCYDLALSLGSEVVSDRETRSRLLPDTKSTGMDLLQESRSDMMEKFERDKQSLMVRQPSGEIHRSMARPQRMTDRLALGNSPSQVRGKGVEQNRSTLVGKAGRDLESSSCSSSDDNEDYDESEGSHDCESYDASKGNMLVLEAAVALETERARFLRERTLGIGQASRLLADVSSSHHDAEERRIFSSGVPSRKPSYHKGINYYYYYYYYYYYLLELDVIQL</sequence>